<reference evidence="1 2" key="1">
    <citation type="submission" date="2018-01" db="EMBL/GenBank/DDBJ databases">
        <title>G. obscuriglobus.</title>
        <authorList>
            <person name="Franke J."/>
            <person name="Blomberg W."/>
            <person name="Selmecki A."/>
        </authorList>
    </citation>
    <scope>NUCLEOTIDE SEQUENCE [LARGE SCALE GENOMIC DNA]</scope>
    <source>
        <strain evidence="1 2">DSM 5831</strain>
    </source>
</reference>
<dbReference type="InterPro" id="IPR036770">
    <property type="entry name" value="Ankyrin_rpt-contain_sf"/>
</dbReference>
<gene>
    <name evidence="1" type="ORF">C1280_37015</name>
</gene>
<organism evidence="1 2">
    <name type="scientific">Gemmata obscuriglobus</name>
    <dbReference type="NCBI Taxonomy" id="114"/>
    <lineage>
        <taxon>Bacteria</taxon>
        <taxon>Pseudomonadati</taxon>
        <taxon>Planctomycetota</taxon>
        <taxon>Planctomycetia</taxon>
        <taxon>Gemmatales</taxon>
        <taxon>Gemmataceae</taxon>
        <taxon>Gemmata</taxon>
    </lineage>
</organism>
<evidence type="ECO:0000313" key="2">
    <source>
        <dbReference type="Proteomes" id="UP000245802"/>
    </source>
</evidence>
<dbReference type="EMBL" id="CP025958">
    <property type="protein sequence ID" value="AWM42045.1"/>
    <property type="molecule type" value="Genomic_DNA"/>
</dbReference>
<accession>A0A2Z3HGE8</accession>
<evidence type="ECO:0000313" key="1">
    <source>
        <dbReference type="EMBL" id="AWM42045.1"/>
    </source>
</evidence>
<name>A0A2Z3HGE8_9BACT</name>
<dbReference type="AlphaFoldDB" id="A0A2Z3HGE8"/>
<dbReference type="KEGG" id="gog:C1280_37015"/>
<dbReference type="Proteomes" id="UP000245802">
    <property type="component" value="Chromosome"/>
</dbReference>
<dbReference type="Gene3D" id="1.25.40.20">
    <property type="entry name" value="Ankyrin repeat-containing domain"/>
    <property type="match status" value="1"/>
</dbReference>
<protein>
    <submittedName>
        <fullName evidence="1">Ankryin</fullName>
    </submittedName>
</protein>
<sequence>MSEPIDRRTFAALTATVVLGREALSADTPAEVAPLPHAKATEAPFTRDYPKPGFNPAWRRPQINKLMVQDFVIFAHTDIAMVKKLLDREPALANAFMDWGGGDWESGLGAAAHMGNREMVALLLERGARMDIFCATMMGQLEAVKAFLTLQPKLIDAKGPHGFSLHFHAQLAGPDADRMVDYLQSVKKIELKPNPFLNMKKGGDKK</sequence>
<proteinExistence type="predicted"/>
<keyword evidence="2" id="KW-1185">Reference proteome</keyword>
<dbReference type="SUPFAM" id="SSF48403">
    <property type="entry name" value="Ankyrin repeat"/>
    <property type="match status" value="1"/>
</dbReference>